<feature type="domain" description="Poly(A) RNA polymerase mitochondrial-like central palm" evidence="10">
    <location>
        <begin position="180"/>
        <end position="309"/>
    </location>
</feature>
<gene>
    <name evidence="11" type="ORF">CANTEDRAFT_126141</name>
</gene>
<sequence length="615" mass="69622">MPSNKRKREAAENTVSTKKPKAKKRFSNRNKKTSRIIPSVNTYSALPADDEPSDSESVFDFNRKKHTDIVLDDEIASEHSGNESDDIVIVSDPEQEEGTKSQSNQVEQTSTNELAQNNDFIEFGFASSSEEEEEKEDGEFSDDGVISNDEAQVNALTPTSLYPWIKAHDHSKQKEIADWLTMEIKDFVSYISPSKEEIMARNSVVKTLKQQIKVCWPDAEAHVFGSFATDLYLPGSDIDMVVVSKNGDCENRHKLYQLSSFLRSKKLAKDIEVIAGAKVPIIKFVDPKTNIHLDISFERTNGLDAARRIRKWLETTAGLRELVLVVKQFLRSRKLNNVHVGGLGGYATIILCYHFIKMHPRVSTENMTASENLGTLLIEFFELYGRNFSFDNLVIAFDGKTDSPKYLKKYKYPSLIASRNPFALVVQDPDDPGNNITRSSYNLRDIKKSFGGAFQLLVDRCYYLHSASYKKRIGQSILGDIIKYKGKERDFKDERDLVVNHALVKHGNNDDEVIEVTDKEDEEVEIIDDQQPVLPTHKYYSDATVESDQEDSTFSSALPPKPAKAKVNVGKYLSLDETSSSDDETNNEKKPNSLPRKPQDKEKVREYWLQKGSGL</sequence>
<dbReference type="GO" id="GO:0071044">
    <property type="term" value="P:histone mRNA catabolic process"/>
    <property type="evidence" value="ECO:0007669"/>
    <property type="project" value="UniProtKB-ARBA"/>
</dbReference>
<dbReference type="FunFam" id="3.30.460.10:FF:000006">
    <property type="entry name" value="non-canonical poly(A) RNA polymerase PAPD5"/>
    <property type="match status" value="1"/>
</dbReference>
<dbReference type="GO" id="GO:0046872">
    <property type="term" value="F:metal ion binding"/>
    <property type="evidence" value="ECO:0007669"/>
    <property type="project" value="UniProtKB-KW"/>
</dbReference>
<comment type="similarity">
    <text evidence="2">Belongs to the DNA polymerase type-B-like family.</text>
</comment>
<evidence type="ECO:0000256" key="6">
    <source>
        <dbReference type="ARBA" id="ARBA00022842"/>
    </source>
</evidence>
<evidence type="ECO:0000256" key="8">
    <source>
        <dbReference type="SAM" id="MobiDB-lite"/>
    </source>
</evidence>
<dbReference type="SUPFAM" id="SSF81631">
    <property type="entry name" value="PAP/OAS1 substrate-binding domain"/>
    <property type="match status" value="1"/>
</dbReference>
<dbReference type="Gene3D" id="3.30.460.10">
    <property type="entry name" value="Beta Polymerase, domain 2"/>
    <property type="match status" value="1"/>
</dbReference>
<keyword evidence="5" id="KW-0479">Metal-binding</keyword>
<evidence type="ECO:0000259" key="9">
    <source>
        <dbReference type="Pfam" id="PF03828"/>
    </source>
</evidence>
<evidence type="ECO:0000256" key="4">
    <source>
        <dbReference type="ARBA" id="ARBA00022679"/>
    </source>
</evidence>
<dbReference type="STRING" id="590646.G3B839"/>
<dbReference type="eggNOG" id="KOG1906">
    <property type="taxonomic scope" value="Eukaryota"/>
</dbReference>
<feature type="compositionally biased region" description="Basic and acidic residues" evidence="8">
    <location>
        <begin position="586"/>
        <end position="608"/>
    </location>
</feature>
<dbReference type="FunFam" id="1.10.1410.10:FF:000003">
    <property type="entry name" value="non-canonical poly(A) RNA polymerase PAPD7"/>
    <property type="match status" value="1"/>
</dbReference>
<dbReference type="GO" id="GO:0003729">
    <property type="term" value="F:mRNA binding"/>
    <property type="evidence" value="ECO:0007669"/>
    <property type="project" value="TreeGrafter"/>
</dbReference>
<evidence type="ECO:0000313" key="11">
    <source>
        <dbReference type="EMBL" id="EGV62342.1"/>
    </source>
</evidence>
<dbReference type="InterPro" id="IPR045862">
    <property type="entry name" value="Trf4-like"/>
</dbReference>
<dbReference type="GO" id="GO:0005730">
    <property type="term" value="C:nucleolus"/>
    <property type="evidence" value="ECO:0007669"/>
    <property type="project" value="TreeGrafter"/>
</dbReference>
<dbReference type="GO" id="GO:0071042">
    <property type="term" value="P:nuclear polyadenylation-dependent mRNA catabolic process"/>
    <property type="evidence" value="ECO:0007669"/>
    <property type="project" value="UniProtKB-ARBA"/>
</dbReference>
<dbReference type="InterPro" id="IPR002058">
    <property type="entry name" value="PAP_assoc"/>
</dbReference>
<feature type="region of interest" description="Disordered" evidence="8">
    <location>
        <begin position="544"/>
        <end position="615"/>
    </location>
</feature>
<protein>
    <recommendedName>
        <fullName evidence="3">polynucleotide adenylyltransferase</fullName>
        <ecNumber evidence="3">2.7.7.19</ecNumber>
    </recommendedName>
</protein>
<proteinExistence type="inferred from homology"/>
<dbReference type="HOGENOM" id="CLU_013572_5_0_1"/>
<keyword evidence="12" id="KW-1185">Reference proteome</keyword>
<evidence type="ECO:0000313" key="12">
    <source>
        <dbReference type="Proteomes" id="UP000000707"/>
    </source>
</evidence>
<dbReference type="GO" id="GO:1990817">
    <property type="term" value="F:poly(A) RNA polymerase activity"/>
    <property type="evidence" value="ECO:0007669"/>
    <property type="project" value="UniProtKB-EC"/>
</dbReference>
<dbReference type="GeneID" id="18249151"/>
<evidence type="ECO:0000256" key="1">
    <source>
        <dbReference type="ARBA" id="ARBA00001936"/>
    </source>
</evidence>
<dbReference type="PANTHER" id="PTHR23092">
    <property type="entry name" value="POLY(A) RNA POLYMERASE"/>
    <property type="match status" value="1"/>
</dbReference>
<evidence type="ECO:0000256" key="2">
    <source>
        <dbReference type="ARBA" id="ARBA00008593"/>
    </source>
</evidence>
<feature type="compositionally biased region" description="Acidic residues" evidence="8">
    <location>
        <begin position="129"/>
        <end position="142"/>
    </location>
</feature>
<dbReference type="CDD" id="cd05402">
    <property type="entry name" value="NT_PAP_TUTase"/>
    <property type="match status" value="1"/>
</dbReference>
<dbReference type="InterPro" id="IPR054708">
    <property type="entry name" value="MTPAP-like_central"/>
</dbReference>
<dbReference type="GO" id="GO:0034475">
    <property type="term" value="P:U4 snRNA 3'-end processing"/>
    <property type="evidence" value="ECO:0007669"/>
    <property type="project" value="UniProtKB-ARBA"/>
</dbReference>
<name>G3B839_CANTC</name>
<feature type="region of interest" description="Disordered" evidence="8">
    <location>
        <begin position="1"/>
        <end position="114"/>
    </location>
</feature>
<dbReference type="Proteomes" id="UP000000707">
    <property type="component" value="Unassembled WGS sequence"/>
</dbReference>
<dbReference type="GO" id="GO:0071051">
    <property type="term" value="P:poly(A)-dependent snoRNA 3'-end processing"/>
    <property type="evidence" value="ECO:0007669"/>
    <property type="project" value="UniProtKB-ARBA"/>
</dbReference>
<keyword evidence="4" id="KW-0808">Transferase</keyword>
<dbReference type="Pfam" id="PF03828">
    <property type="entry name" value="PAP_assoc"/>
    <property type="match status" value="1"/>
</dbReference>
<dbReference type="PANTHER" id="PTHR23092:SF15">
    <property type="entry name" value="INACTIVE NON-CANONICAL POLY(A) RNA POLYMERASE PROTEIN TRF4-2-RELATED"/>
    <property type="match status" value="1"/>
</dbReference>
<reference evidence="11 12" key="1">
    <citation type="journal article" date="2011" name="Proc. Natl. Acad. Sci. U.S.A.">
        <title>Comparative genomics of xylose-fermenting fungi for enhanced biofuel production.</title>
        <authorList>
            <person name="Wohlbach D.J."/>
            <person name="Kuo A."/>
            <person name="Sato T.K."/>
            <person name="Potts K.M."/>
            <person name="Salamov A.A."/>
            <person name="LaButti K.M."/>
            <person name="Sun H."/>
            <person name="Clum A."/>
            <person name="Pangilinan J.L."/>
            <person name="Lindquist E.A."/>
            <person name="Lucas S."/>
            <person name="Lapidus A."/>
            <person name="Jin M."/>
            <person name="Gunawan C."/>
            <person name="Balan V."/>
            <person name="Dale B.E."/>
            <person name="Jeffries T.W."/>
            <person name="Zinkel R."/>
            <person name="Barry K.W."/>
            <person name="Grigoriev I.V."/>
            <person name="Gasch A.P."/>
        </authorList>
    </citation>
    <scope>NUCLEOTIDE SEQUENCE [LARGE SCALE GENOMIC DNA]</scope>
    <source>
        <strain evidence="12">ATCC 10573 / BCRC 21748 / CBS 615 / JCM 9827 / NBRC 10315 / NRRL Y-1498 / VKM Y-70</strain>
    </source>
</reference>
<evidence type="ECO:0000256" key="7">
    <source>
        <dbReference type="ARBA" id="ARBA00048830"/>
    </source>
</evidence>
<dbReference type="InterPro" id="IPR043519">
    <property type="entry name" value="NT_sf"/>
</dbReference>
<dbReference type="GO" id="GO:0071039">
    <property type="term" value="P:nuclear polyadenylation-dependent CUT catabolic process"/>
    <property type="evidence" value="ECO:0007669"/>
    <property type="project" value="UniProtKB-ARBA"/>
</dbReference>
<organism evidence="12">
    <name type="scientific">Candida tenuis (strain ATCC 10573 / BCRC 21748 / CBS 615 / JCM 9827 / NBRC 10315 / NRRL Y-1498 / VKM Y-70)</name>
    <name type="common">Yeast</name>
    <name type="synonym">Yamadazyma tenuis</name>
    <dbReference type="NCBI Taxonomy" id="590646"/>
    <lineage>
        <taxon>Eukaryota</taxon>
        <taxon>Fungi</taxon>
        <taxon>Dikarya</taxon>
        <taxon>Ascomycota</taxon>
        <taxon>Saccharomycotina</taxon>
        <taxon>Pichiomycetes</taxon>
        <taxon>Debaryomycetaceae</taxon>
        <taxon>Yamadazyma</taxon>
    </lineage>
</organism>
<dbReference type="GO" id="GO:0071035">
    <property type="term" value="P:nuclear polyadenylation-dependent rRNA catabolic process"/>
    <property type="evidence" value="ECO:0007669"/>
    <property type="project" value="UniProtKB-ARBA"/>
</dbReference>
<dbReference type="GO" id="GO:0043634">
    <property type="term" value="P:polyadenylation-dependent ncRNA catabolic process"/>
    <property type="evidence" value="ECO:0007669"/>
    <property type="project" value="TreeGrafter"/>
</dbReference>
<dbReference type="GO" id="GO:0071036">
    <property type="term" value="P:nuclear polyadenylation-dependent snoRNA catabolic process"/>
    <property type="evidence" value="ECO:0007669"/>
    <property type="project" value="UniProtKB-ARBA"/>
</dbReference>
<feature type="compositionally biased region" description="Basic residues" evidence="8">
    <location>
        <begin position="18"/>
        <end position="34"/>
    </location>
</feature>
<evidence type="ECO:0000256" key="3">
    <source>
        <dbReference type="ARBA" id="ARBA00012388"/>
    </source>
</evidence>
<feature type="region of interest" description="Disordered" evidence="8">
    <location>
        <begin position="127"/>
        <end position="148"/>
    </location>
</feature>
<dbReference type="OrthoDB" id="273917at2759"/>
<dbReference type="GO" id="GO:0071037">
    <property type="term" value="P:nuclear polyadenylation-dependent snRNA catabolic process"/>
    <property type="evidence" value="ECO:0007669"/>
    <property type="project" value="UniProtKB-ARBA"/>
</dbReference>
<dbReference type="GO" id="GO:0071038">
    <property type="term" value="P:TRAMP-dependent tRNA surveillance pathway"/>
    <property type="evidence" value="ECO:0007669"/>
    <property type="project" value="UniProtKB-ARBA"/>
</dbReference>
<feature type="compositionally biased region" description="Polar residues" evidence="8">
    <location>
        <begin position="100"/>
        <end position="114"/>
    </location>
</feature>
<accession>G3B839</accession>
<dbReference type="GO" id="GO:0031499">
    <property type="term" value="C:TRAMP complex"/>
    <property type="evidence" value="ECO:0007669"/>
    <property type="project" value="TreeGrafter"/>
</dbReference>
<comment type="catalytic activity">
    <reaction evidence="7">
        <text>RNA(n) + ATP = RNA(n)-3'-adenine ribonucleotide + diphosphate</text>
        <dbReference type="Rhea" id="RHEA:11332"/>
        <dbReference type="Rhea" id="RHEA-COMP:14527"/>
        <dbReference type="Rhea" id="RHEA-COMP:17347"/>
        <dbReference type="ChEBI" id="CHEBI:30616"/>
        <dbReference type="ChEBI" id="CHEBI:33019"/>
        <dbReference type="ChEBI" id="CHEBI:140395"/>
        <dbReference type="ChEBI" id="CHEBI:173115"/>
        <dbReference type="EC" id="2.7.7.19"/>
    </reaction>
</comment>
<keyword evidence="6" id="KW-0460">Magnesium</keyword>
<evidence type="ECO:0000256" key="5">
    <source>
        <dbReference type="ARBA" id="ARBA00022723"/>
    </source>
</evidence>
<dbReference type="SUPFAM" id="SSF81301">
    <property type="entry name" value="Nucleotidyltransferase"/>
    <property type="match status" value="1"/>
</dbReference>
<comment type="cofactor">
    <cofactor evidence="1">
        <name>Mn(2+)</name>
        <dbReference type="ChEBI" id="CHEBI:29035"/>
    </cofactor>
</comment>
<dbReference type="KEGG" id="cten:18249151"/>
<dbReference type="EMBL" id="GL996527">
    <property type="protein sequence ID" value="EGV62342.1"/>
    <property type="molecule type" value="Genomic_DNA"/>
</dbReference>
<evidence type="ECO:0000259" key="10">
    <source>
        <dbReference type="Pfam" id="PF22600"/>
    </source>
</evidence>
<feature type="domain" description="PAP-associated" evidence="9">
    <location>
        <begin position="372"/>
        <end position="434"/>
    </location>
</feature>
<dbReference type="AlphaFoldDB" id="G3B839"/>
<dbReference type="Gene3D" id="1.10.1410.10">
    <property type="match status" value="1"/>
</dbReference>
<dbReference type="Pfam" id="PF22600">
    <property type="entry name" value="MTPAP-like_central"/>
    <property type="match status" value="1"/>
</dbReference>
<dbReference type="EC" id="2.7.7.19" evidence="3"/>